<accession>A0ABV6LFQ6</accession>
<evidence type="ECO:0000259" key="5">
    <source>
        <dbReference type="Pfam" id="PF03544"/>
    </source>
</evidence>
<organism evidence="6 7">
    <name type="scientific">Mucilaginibacter angelicae</name>
    <dbReference type="NCBI Taxonomy" id="869718"/>
    <lineage>
        <taxon>Bacteria</taxon>
        <taxon>Pseudomonadati</taxon>
        <taxon>Bacteroidota</taxon>
        <taxon>Sphingobacteriia</taxon>
        <taxon>Sphingobacteriales</taxon>
        <taxon>Sphingobacteriaceae</taxon>
        <taxon>Mucilaginibacter</taxon>
    </lineage>
</organism>
<gene>
    <name evidence="6" type="ORF">ACFFGT_29105</name>
</gene>
<comment type="subcellular location">
    <subcellularLocation>
        <location evidence="1">Membrane</location>
        <topology evidence="1">Single-pass membrane protein</topology>
    </subcellularLocation>
</comment>
<feature type="domain" description="TonB C-terminal" evidence="5">
    <location>
        <begin position="19"/>
        <end position="84"/>
    </location>
</feature>
<dbReference type="EMBL" id="JBHLTS010000078">
    <property type="protein sequence ID" value="MFC0518308.1"/>
    <property type="molecule type" value="Genomic_DNA"/>
</dbReference>
<name>A0ABV6LFQ6_9SPHI</name>
<dbReference type="InterPro" id="IPR006260">
    <property type="entry name" value="TonB/TolA_C"/>
</dbReference>
<comment type="caution">
    <text evidence="6">The sequence shown here is derived from an EMBL/GenBank/DDBJ whole genome shotgun (WGS) entry which is preliminary data.</text>
</comment>
<evidence type="ECO:0000313" key="6">
    <source>
        <dbReference type="EMBL" id="MFC0518308.1"/>
    </source>
</evidence>
<dbReference type="Gene3D" id="3.30.1150.10">
    <property type="match status" value="1"/>
</dbReference>
<evidence type="ECO:0000256" key="1">
    <source>
        <dbReference type="ARBA" id="ARBA00004167"/>
    </source>
</evidence>
<keyword evidence="7" id="KW-1185">Reference proteome</keyword>
<dbReference type="NCBIfam" id="TIGR01352">
    <property type="entry name" value="tonB_Cterm"/>
    <property type="match status" value="1"/>
</dbReference>
<dbReference type="SUPFAM" id="SSF74653">
    <property type="entry name" value="TolA/TonB C-terminal domain"/>
    <property type="match status" value="1"/>
</dbReference>
<keyword evidence="4" id="KW-0472">Membrane</keyword>
<dbReference type="Proteomes" id="UP001589828">
    <property type="component" value="Unassembled WGS sequence"/>
</dbReference>
<keyword evidence="2" id="KW-0812">Transmembrane</keyword>
<evidence type="ECO:0000256" key="2">
    <source>
        <dbReference type="ARBA" id="ARBA00022692"/>
    </source>
</evidence>
<sequence length="86" mass="9971">MKKFTDYITNNLNYPEGETIEGEVLVEYTTDEQGKLIEAHIKQSLSEATDAEALRVICSYPDWKPRIIHKEPKPGKHTVPLRFKRN</sequence>
<proteinExistence type="predicted"/>
<reference evidence="6 7" key="1">
    <citation type="submission" date="2024-09" db="EMBL/GenBank/DDBJ databases">
        <authorList>
            <person name="Sun Q."/>
            <person name="Mori K."/>
        </authorList>
    </citation>
    <scope>NUCLEOTIDE SEQUENCE [LARGE SCALE GENOMIC DNA]</scope>
    <source>
        <strain evidence="6 7">NCAIM B.02415</strain>
    </source>
</reference>
<evidence type="ECO:0000256" key="4">
    <source>
        <dbReference type="ARBA" id="ARBA00023136"/>
    </source>
</evidence>
<dbReference type="Pfam" id="PF03544">
    <property type="entry name" value="TonB_C"/>
    <property type="match status" value="1"/>
</dbReference>
<dbReference type="InterPro" id="IPR037682">
    <property type="entry name" value="TonB_C"/>
</dbReference>
<dbReference type="RefSeq" id="WP_377026033.1">
    <property type="nucleotide sequence ID" value="NZ_JBHLTS010000078.1"/>
</dbReference>
<keyword evidence="3" id="KW-1133">Transmembrane helix</keyword>
<evidence type="ECO:0000313" key="7">
    <source>
        <dbReference type="Proteomes" id="UP001589828"/>
    </source>
</evidence>
<evidence type="ECO:0000256" key="3">
    <source>
        <dbReference type="ARBA" id="ARBA00022989"/>
    </source>
</evidence>
<protein>
    <submittedName>
        <fullName evidence="6">TonB family protein</fullName>
    </submittedName>
</protein>